<dbReference type="HOGENOM" id="CLU_2373637_0_0_1"/>
<organism evidence="1 2">
    <name type="scientific">Pisolithus tinctorius Marx 270</name>
    <dbReference type="NCBI Taxonomy" id="870435"/>
    <lineage>
        <taxon>Eukaryota</taxon>
        <taxon>Fungi</taxon>
        <taxon>Dikarya</taxon>
        <taxon>Basidiomycota</taxon>
        <taxon>Agaricomycotina</taxon>
        <taxon>Agaricomycetes</taxon>
        <taxon>Agaricomycetidae</taxon>
        <taxon>Boletales</taxon>
        <taxon>Sclerodermatineae</taxon>
        <taxon>Pisolithaceae</taxon>
        <taxon>Pisolithus</taxon>
    </lineage>
</organism>
<sequence length="95" mass="10674">MMSGPPIRVMGMLPSQELRPHCADDAVPPVSVMGILPSQELRPASDTSRVEDSRQSWAQKKMVFARSTAFVCFFPSPNYPSKWRFLDSQLNLSTM</sequence>
<proteinExistence type="predicted"/>
<dbReference type="InParanoid" id="A0A0C3J4X4"/>
<reference evidence="2" key="2">
    <citation type="submission" date="2015-01" db="EMBL/GenBank/DDBJ databases">
        <title>Evolutionary Origins and Diversification of the Mycorrhizal Mutualists.</title>
        <authorList>
            <consortium name="DOE Joint Genome Institute"/>
            <consortium name="Mycorrhizal Genomics Consortium"/>
            <person name="Kohler A."/>
            <person name="Kuo A."/>
            <person name="Nagy L.G."/>
            <person name="Floudas D."/>
            <person name="Copeland A."/>
            <person name="Barry K.W."/>
            <person name="Cichocki N."/>
            <person name="Veneault-Fourrey C."/>
            <person name="LaButti K."/>
            <person name="Lindquist E.A."/>
            <person name="Lipzen A."/>
            <person name="Lundell T."/>
            <person name="Morin E."/>
            <person name="Murat C."/>
            <person name="Riley R."/>
            <person name="Ohm R."/>
            <person name="Sun H."/>
            <person name="Tunlid A."/>
            <person name="Henrissat B."/>
            <person name="Grigoriev I.V."/>
            <person name="Hibbett D.S."/>
            <person name="Martin F."/>
        </authorList>
    </citation>
    <scope>NUCLEOTIDE SEQUENCE [LARGE SCALE GENOMIC DNA]</scope>
    <source>
        <strain evidence="2">Marx 270</strain>
    </source>
</reference>
<protein>
    <submittedName>
        <fullName evidence="1">Uncharacterized protein</fullName>
    </submittedName>
</protein>
<name>A0A0C3J4X4_PISTI</name>
<reference evidence="1 2" key="1">
    <citation type="submission" date="2014-04" db="EMBL/GenBank/DDBJ databases">
        <authorList>
            <consortium name="DOE Joint Genome Institute"/>
            <person name="Kuo A."/>
            <person name="Kohler A."/>
            <person name="Costa M.D."/>
            <person name="Nagy L.G."/>
            <person name="Floudas D."/>
            <person name="Copeland A."/>
            <person name="Barry K.W."/>
            <person name="Cichocki N."/>
            <person name="Veneault-Fourrey C."/>
            <person name="LaButti K."/>
            <person name="Lindquist E.A."/>
            <person name="Lipzen A."/>
            <person name="Lundell T."/>
            <person name="Morin E."/>
            <person name="Murat C."/>
            <person name="Sun H."/>
            <person name="Tunlid A."/>
            <person name="Henrissat B."/>
            <person name="Grigoriev I.V."/>
            <person name="Hibbett D.S."/>
            <person name="Martin F."/>
            <person name="Nordberg H.P."/>
            <person name="Cantor M.N."/>
            <person name="Hua S.X."/>
        </authorList>
    </citation>
    <scope>NUCLEOTIDE SEQUENCE [LARGE SCALE GENOMIC DNA]</scope>
    <source>
        <strain evidence="1 2">Marx 270</strain>
    </source>
</reference>
<gene>
    <name evidence="1" type="ORF">M404DRAFT_737715</name>
</gene>
<dbReference type="AlphaFoldDB" id="A0A0C3J4X4"/>
<dbReference type="EMBL" id="KN832415">
    <property type="protein sequence ID" value="KIN92746.1"/>
    <property type="molecule type" value="Genomic_DNA"/>
</dbReference>
<evidence type="ECO:0000313" key="1">
    <source>
        <dbReference type="EMBL" id="KIN92746.1"/>
    </source>
</evidence>
<keyword evidence="2" id="KW-1185">Reference proteome</keyword>
<dbReference type="Proteomes" id="UP000054217">
    <property type="component" value="Unassembled WGS sequence"/>
</dbReference>
<evidence type="ECO:0000313" key="2">
    <source>
        <dbReference type="Proteomes" id="UP000054217"/>
    </source>
</evidence>
<accession>A0A0C3J4X4</accession>